<gene>
    <name evidence="5" type="ORF">JBS370_LOCUS192</name>
    <name evidence="4" type="ORF">ZHD862_LOCUS520</name>
</gene>
<dbReference type="Proteomes" id="UP000663864">
    <property type="component" value="Unassembled WGS sequence"/>
</dbReference>
<dbReference type="Proteomes" id="UP000663836">
    <property type="component" value="Unassembled WGS sequence"/>
</dbReference>
<dbReference type="AlphaFoldDB" id="A0A813QBH8"/>
<sequence>MIMYSYSILFALLLSLFILINGQKSDDRELPAVSYTAGRSSKTIFDTQFSRGRCPERFYQLGEECLYFSIDGKIYSWQNADRVCARRIGNILQQQSVSNPDQPNMQPTRGVRQLTLNTPEKTEILRAFYQQYNEQNFAIRLPYDYNILQRCNDGQDDKWPTYCTNIPYSNATCFEAISNNANDTCLREVDCNQRYLRLACEFTLPGSPELIDSRFRHCTKILGRHRRRLPMWAWIAIAISSAILLLIILGGIIAFISKSKNKDSTRKKKFLPEPPPRRDETIVRVPPIRVDPAAEPMLTQSASSNTDYLQPRSLTIENTANA</sequence>
<comment type="caution">
    <text evidence="4">The sequence shown here is derived from an EMBL/GenBank/DDBJ whole genome shotgun (WGS) entry which is preliminary data.</text>
</comment>
<reference evidence="4" key="1">
    <citation type="submission" date="2021-02" db="EMBL/GenBank/DDBJ databases">
        <authorList>
            <person name="Nowell W R."/>
        </authorList>
    </citation>
    <scope>NUCLEOTIDE SEQUENCE</scope>
</reference>
<dbReference type="EMBL" id="CAJNOT010000008">
    <property type="protein sequence ID" value="CAF0764690.1"/>
    <property type="molecule type" value="Genomic_DNA"/>
</dbReference>
<evidence type="ECO:0000313" key="6">
    <source>
        <dbReference type="Proteomes" id="UP000663864"/>
    </source>
</evidence>
<accession>A0A813QBH8</accession>
<feature type="region of interest" description="Disordered" evidence="1">
    <location>
        <begin position="265"/>
        <end position="322"/>
    </location>
</feature>
<name>A0A813QBH8_9BILA</name>
<keyword evidence="2" id="KW-0812">Transmembrane</keyword>
<feature type="chain" id="PRO_5036222672" evidence="3">
    <location>
        <begin position="23"/>
        <end position="322"/>
    </location>
</feature>
<evidence type="ECO:0000256" key="2">
    <source>
        <dbReference type="SAM" id="Phobius"/>
    </source>
</evidence>
<feature type="compositionally biased region" description="Polar residues" evidence="1">
    <location>
        <begin position="298"/>
        <end position="322"/>
    </location>
</feature>
<keyword evidence="2" id="KW-1133">Transmembrane helix</keyword>
<keyword evidence="3" id="KW-0732">Signal</keyword>
<evidence type="ECO:0000256" key="1">
    <source>
        <dbReference type="SAM" id="MobiDB-lite"/>
    </source>
</evidence>
<evidence type="ECO:0000313" key="4">
    <source>
        <dbReference type="EMBL" id="CAF0764690.1"/>
    </source>
</evidence>
<protein>
    <submittedName>
        <fullName evidence="4">Uncharacterized protein</fullName>
    </submittedName>
</protein>
<keyword evidence="2" id="KW-0472">Membrane</keyword>
<feature type="signal peptide" evidence="3">
    <location>
        <begin position="1"/>
        <end position="22"/>
    </location>
</feature>
<feature type="transmembrane region" description="Helical" evidence="2">
    <location>
        <begin position="231"/>
        <end position="256"/>
    </location>
</feature>
<organism evidence="4 6">
    <name type="scientific">Rotaria sordida</name>
    <dbReference type="NCBI Taxonomy" id="392033"/>
    <lineage>
        <taxon>Eukaryota</taxon>
        <taxon>Metazoa</taxon>
        <taxon>Spiralia</taxon>
        <taxon>Gnathifera</taxon>
        <taxon>Rotifera</taxon>
        <taxon>Eurotatoria</taxon>
        <taxon>Bdelloidea</taxon>
        <taxon>Philodinida</taxon>
        <taxon>Philodinidae</taxon>
        <taxon>Rotaria</taxon>
    </lineage>
</organism>
<evidence type="ECO:0000256" key="3">
    <source>
        <dbReference type="SAM" id="SignalP"/>
    </source>
</evidence>
<dbReference type="EMBL" id="CAJOBD010000005">
    <property type="protein sequence ID" value="CAF3527469.1"/>
    <property type="molecule type" value="Genomic_DNA"/>
</dbReference>
<evidence type="ECO:0000313" key="5">
    <source>
        <dbReference type="EMBL" id="CAF3527469.1"/>
    </source>
</evidence>
<proteinExistence type="predicted"/>